<feature type="chain" id="PRO_5042071522" description="Effector protein" evidence="1">
    <location>
        <begin position="23"/>
        <end position="183"/>
    </location>
</feature>
<keyword evidence="3" id="KW-1185">Reference proteome</keyword>
<feature type="signal peptide" evidence="1">
    <location>
        <begin position="1"/>
        <end position="22"/>
    </location>
</feature>
<evidence type="ECO:0000313" key="2">
    <source>
        <dbReference type="EMBL" id="WFC96794.1"/>
    </source>
</evidence>
<dbReference type="EMBL" id="CP119954">
    <property type="protein sequence ID" value="WFC96794.1"/>
    <property type="molecule type" value="Genomic_DNA"/>
</dbReference>
<proteinExistence type="predicted"/>
<dbReference type="AlphaFoldDB" id="A0AAF0IPZ7"/>
<keyword evidence="1" id="KW-0732">Signal</keyword>
<gene>
    <name evidence="2" type="ORF">MBRA1_003457</name>
</gene>
<protein>
    <recommendedName>
        <fullName evidence="4">Effector protein</fullName>
    </recommendedName>
</protein>
<sequence length="183" mass="19539">MLSFKTILSAAVALGLISVVSAAPQELARRASPSKQVWVTSASDHCLILPKKKQTIGDSEHPGGMKSFCTKPYSSEQGKINSGFWTEVHFKKTDKYAQLTGCINPKVQSTLVSNDDGGQYDSNGGDGGKGNPRGSVCLGYASYVEIVEPRDHRACIRCCHNPADCVITNDEAGCPAVIPGKYC</sequence>
<evidence type="ECO:0008006" key="4">
    <source>
        <dbReference type="Google" id="ProtNLM"/>
    </source>
</evidence>
<reference evidence="2" key="1">
    <citation type="submission" date="2023-03" db="EMBL/GenBank/DDBJ databases">
        <title>Mating type loci evolution in Malassezia.</title>
        <authorList>
            <person name="Coelho M.A."/>
        </authorList>
    </citation>
    <scope>NUCLEOTIDE SEQUENCE</scope>
    <source>
        <strain evidence="2">CBS 14135</strain>
    </source>
</reference>
<organism evidence="2 3">
    <name type="scientific">Malassezia brasiliensis</name>
    <dbReference type="NCBI Taxonomy" id="1821822"/>
    <lineage>
        <taxon>Eukaryota</taxon>
        <taxon>Fungi</taxon>
        <taxon>Dikarya</taxon>
        <taxon>Basidiomycota</taxon>
        <taxon>Ustilaginomycotina</taxon>
        <taxon>Malasseziomycetes</taxon>
        <taxon>Malasseziales</taxon>
        <taxon>Malasseziaceae</taxon>
        <taxon>Malassezia</taxon>
    </lineage>
</organism>
<evidence type="ECO:0000313" key="3">
    <source>
        <dbReference type="Proteomes" id="UP001216638"/>
    </source>
</evidence>
<dbReference type="Proteomes" id="UP001216638">
    <property type="component" value="Chromosome 4"/>
</dbReference>
<accession>A0AAF0IPZ7</accession>
<name>A0AAF0IPZ7_9BASI</name>
<evidence type="ECO:0000256" key="1">
    <source>
        <dbReference type="SAM" id="SignalP"/>
    </source>
</evidence>